<evidence type="ECO:0000256" key="4">
    <source>
        <dbReference type="ARBA" id="ARBA00023239"/>
    </source>
</evidence>
<dbReference type="HAMAP" id="MF_00323">
    <property type="entry name" value="Ferrochelatase"/>
    <property type="match status" value="1"/>
</dbReference>
<keyword evidence="10" id="KW-1185">Reference proteome</keyword>
<comment type="subcellular location">
    <subcellularLocation>
        <location evidence="7">Cytoplasm</location>
    </subcellularLocation>
</comment>
<evidence type="ECO:0000256" key="7">
    <source>
        <dbReference type="HAMAP-Rule" id="MF_00323"/>
    </source>
</evidence>
<dbReference type="GO" id="GO:0004325">
    <property type="term" value="F:ferrochelatase activity"/>
    <property type="evidence" value="ECO:0007669"/>
    <property type="project" value="UniProtKB-EC"/>
</dbReference>
<name>A0ABU1V1I8_9GAMM</name>
<comment type="similarity">
    <text evidence="1 7 8">Belongs to the ferrochelatase family.</text>
</comment>
<accession>A0ABU1V1I8</accession>
<dbReference type="InterPro" id="IPR033659">
    <property type="entry name" value="Ferrochelatase_N"/>
</dbReference>
<dbReference type="InterPro" id="IPR033644">
    <property type="entry name" value="Ferrochelatase_C"/>
</dbReference>
<comment type="catalytic activity">
    <reaction evidence="7">
        <text>heme b + 2 H(+) = protoporphyrin IX + Fe(2+)</text>
        <dbReference type="Rhea" id="RHEA:22584"/>
        <dbReference type="ChEBI" id="CHEBI:15378"/>
        <dbReference type="ChEBI" id="CHEBI:29033"/>
        <dbReference type="ChEBI" id="CHEBI:57306"/>
        <dbReference type="ChEBI" id="CHEBI:60344"/>
        <dbReference type="EC" id="4.98.1.1"/>
    </reaction>
</comment>
<evidence type="ECO:0000256" key="6">
    <source>
        <dbReference type="ARBA" id="ARBA00024536"/>
    </source>
</evidence>
<dbReference type="EMBL" id="JAVDVX010000006">
    <property type="protein sequence ID" value="MDR7091237.1"/>
    <property type="molecule type" value="Genomic_DNA"/>
</dbReference>
<keyword evidence="7" id="KW-0479">Metal-binding</keyword>
<organism evidence="9 10">
    <name type="scientific">Cellvibrio fibrivorans</name>
    <dbReference type="NCBI Taxonomy" id="126350"/>
    <lineage>
        <taxon>Bacteria</taxon>
        <taxon>Pseudomonadati</taxon>
        <taxon>Pseudomonadota</taxon>
        <taxon>Gammaproteobacteria</taxon>
        <taxon>Cellvibrionales</taxon>
        <taxon>Cellvibrionaceae</taxon>
        <taxon>Cellvibrio</taxon>
    </lineage>
</organism>
<keyword evidence="7" id="KW-0963">Cytoplasm</keyword>
<evidence type="ECO:0000256" key="1">
    <source>
        <dbReference type="ARBA" id="ARBA00007718"/>
    </source>
</evidence>
<feature type="binding site" evidence="7">
    <location>
        <position position="214"/>
    </location>
    <ligand>
        <name>Fe(2+)</name>
        <dbReference type="ChEBI" id="CHEBI:29033"/>
    </ligand>
</feature>
<evidence type="ECO:0000313" key="10">
    <source>
        <dbReference type="Proteomes" id="UP001253595"/>
    </source>
</evidence>
<protein>
    <recommendedName>
        <fullName evidence="7">Ferrochelatase</fullName>
        <ecNumber evidence="7">4.98.1.1</ecNumber>
    </recommendedName>
    <alternativeName>
        <fullName evidence="7">Heme synthase</fullName>
    </alternativeName>
    <alternativeName>
        <fullName evidence="7">Protoheme ferro-lyase</fullName>
    </alternativeName>
</protein>
<evidence type="ECO:0000313" key="9">
    <source>
        <dbReference type="EMBL" id="MDR7091237.1"/>
    </source>
</evidence>
<keyword evidence="5 7" id="KW-0627">Porphyrin biosynthesis</keyword>
<dbReference type="PANTHER" id="PTHR11108:SF1">
    <property type="entry name" value="FERROCHELATASE, MITOCHONDRIAL"/>
    <property type="match status" value="1"/>
</dbReference>
<keyword evidence="2 7" id="KW-0408">Iron</keyword>
<sequence length="339" mass="38226">MSQFRALNYDVDPVFHAANKPPAKVGVLLANLGTPDAPTASALRRYLGEFLSDPRVIEIPKLVWFFILHGIILRVRPKKSAKLYQGVWTSEGSPLLAISKQQQAAIQAQLGDGYSVKLGMRYGNPSIASALRELQNEGVRKIVVLPLYPQYAGPTTGSTFDAVAKEFKDWRWVPELHFINNYCDEPLYIDALANSVREHIEKNGKPQKILFSYHGTPKRNLELGDPYYCLCIKTTRLVAEKLGLNKDDYMACFQSRFGYAEWLKPYTDETLKNLPAEGIKNIAILSPAFSADCLETLEELAVENRHTFMDAGGEHYQYIPALNDRADHIHALAHLIRRH</sequence>
<feature type="binding site" evidence="7">
    <location>
        <position position="295"/>
    </location>
    <ligand>
        <name>Fe(2+)</name>
        <dbReference type="ChEBI" id="CHEBI:29033"/>
    </ligand>
</feature>
<dbReference type="EC" id="4.98.1.1" evidence="7"/>
<gene>
    <name evidence="7" type="primary">hemH</name>
    <name evidence="9" type="ORF">J2X05_003272</name>
</gene>
<comment type="function">
    <text evidence="7">Catalyzes the ferrous insertion into protoporphyrin IX.</text>
</comment>
<keyword evidence="3 7" id="KW-0350">Heme biosynthesis</keyword>
<keyword evidence="4 7" id="KW-0456">Lyase</keyword>
<dbReference type="Pfam" id="PF00762">
    <property type="entry name" value="Ferrochelatase"/>
    <property type="match status" value="1"/>
</dbReference>
<dbReference type="CDD" id="cd03411">
    <property type="entry name" value="Ferrochelatase_N"/>
    <property type="match status" value="1"/>
</dbReference>
<proteinExistence type="inferred from homology"/>
<dbReference type="CDD" id="cd00419">
    <property type="entry name" value="Ferrochelatase_C"/>
    <property type="match status" value="1"/>
</dbReference>
<dbReference type="Gene3D" id="3.40.50.1400">
    <property type="match status" value="2"/>
</dbReference>
<evidence type="ECO:0000256" key="3">
    <source>
        <dbReference type="ARBA" id="ARBA00023133"/>
    </source>
</evidence>
<evidence type="ECO:0000256" key="8">
    <source>
        <dbReference type="RuleBase" id="RU004185"/>
    </source>
</evidence>
<dbReference type="InterPro" id="IPR001015">
    <property type="entry name" value="Ferrochelatase"/>
</dbReference>
<comment type="catalytic activity">
    <reaction evidence="6">
        <text>Fe-coproporphyrin III + 2 H(+) = coproporphyrin III + Fe(2+)</text>
        <dbReference type="Rhea" id="RHEA:49572"/>
        <dbReference type="ChEBI" id="CHEBI:15378"/>
        <dbReference type="ChEBI" id="CHEBI:29033"/>
        <dbReference type="ChEBI" id="CHEBI:68438"/>
        <dbReference type="ChEBI" id="CHEBI:131725"/>
        <dbReference type="EC" id="4.99.1.9"/>
    </reaction>
    <physiologicalReaction direction="right-to-left" evidence="6">
        <dbReference type="Rhea" id="RHEA:49574"/>
    </physiologicalReaction>
</comment>
<dbReference type="Proteomes" id="UP001253595">
    <property type="component" value="Unassembled WGS sequence"/>
</dbReference>
<dbReference type="RefSeq" id="WP_310074334.1">
    <property type="nucleotide sequence ID" value="NZ_JAVDVX010000006.1"/>
</dbReference>
<comment type="caution">
    <text evidence="9">The sequence shown here is derived from an EMBL/GenBank/DDBJ whole genome shotgun (WGS) entry which is preliminary data.</text>
</comment>
<dbReference type="PANTHER" id="PTHR11108">
    <property type="entry name" value="FERROCHELATASE"/>
    <property type="match status" value="1"/>
</dbReference>
<evidence type="ECO:0000256" key="2">
    <source>
        <dbReference type="ARBA" id="ARBA00023004"/>
    </source>
</evidence>
<dbReference type="NCBIfam" id="TIGR00109">
    <property type="entry name" value="hemH"/>
    <property type="match status" value="1"/>
</dbReference>
<reference evidence="9 10" key="1">
    <citation type="submission" date="2023-07" db="EMBL/GenBank/DDBJ databases">
        <title>Sorghum-associated microbial communities from plants grown in Nebraska, USA.</title>
        <authorList>
            <person name="Schachtman D."/>
        </authorList>
    </citation>
    <scope>NUCLEOTIDE SEQUENCE [LARGE SCALE GENOMIC DNA]</scope>
    <source>
        <strain evidence="9 10">BE190</strain>
    </source>
</reference>
<evidence type="ECO:0000256" key="5">
    <source>
        <dbReference type="ARBA" id="ARBA00023244"/>
    </source>
</evidence>
<comment type="pathway">
    <text evidence="7">Porphyrin-containing compound metabolism; protoheme biosynthesis; protoheme from protoporphyrin-IX: step 1/1.</text>
</comment>
<dbReference type="SUPFAM" id="SSF53800">
    <property type="entry name" value="Chelatase"/>
    <property type="match status" value="1"/>
</dbReference>